<dbReference type="Pfam" id="PF15902">
    <property type="entry name" value="Sortilin-Vps10"/>
    <property type="match status" value="1"/>
</dbReference>
<protein>
    <submittedName>
        <fullName evidence="5">Sortilin, neurotensin receptor 3</fullName>
    </submittedName>
</protein>
<dbReference type="InterPro" id="IPR036278">
    <property type="entry name" value="Sialidase_sf"/>
</dbReference>
<dbReference type="Gene3D" id="2.130.10.10">
    <property type="entry name" value="YVTN repeat-like/Quinoprotein amine dehydrogenase"/>
    <property type="match status" value="4"/>
</dbReference>
<feature type="compositionally biased region" description="Basic and acidic residues" evidence="2">
    <location>
        <begin position="796"/>
        <end position="811"/>
    </location>
</feature>
<dbReference type="InParanoid" id="A0A1H9JGJ6"/>
<dbReference type="SUPFAM" id="SSF50939">
    <property type="entry name" value="Sialidases"/>
    <property type="match status" value="1"/>
</dbReference>
<dbReference type="InterPro" id="IPR052025">
    <property type="entry name" value="Xyloglucanase_GH74"/>
</dbReference>
<accession>A0A1H9JGJ6</accession>
<dbReference type="SUPFAM" id="SSF110296">
    <property type="entry name" value="Oligoxyloglucan reducing end-specific cellobiohydrolase"/>
    <property type="match status" value="1"/>
</dbReference>
<dbReference type="PANTHER" id="PTHR43739">
    <property type="entry name" value="XYLOGLUCANASE (EUROFUNG)"/>
    <property type="match status" value="1"/>
</dbReference>
<dbReference type="STRING" id="478744.SAMN05444359_11759"/>
<proteinExistence type="predicted"/>
<evidence type="ECO:0000256" key="1">
    <source>
        <dbReference type="ARBA" id="ARBA00022737"/>
    </source>
</evidence>
<evidence type="ECO:0000256" key="2">
    <source>
        <dbReference type="SAM" id="MobiDB-lite"/>
    </source>
</evidence>
<dbReference type="GO" id="GO:0010411">
    <property type="term" value="P:xyloglucan metabolic process"/>
    <property type="evidence" value="ECO:0007669"/>
    <property type="project" value="TreeGrafter"/>
</dbReference>
<reference evidence="6" key="1">
    <citation type="submission" date="2016-10" db="EMBL/GenBank/DDBJ databases">
        <authorList>
            <person name="Varghese N."/>
            <person name="Submissions S."/>
        </authorList>
    </citation>
    <scope>NUCLEOTIDE SEQUENCE [LARGE SCALE GENOMIC DNA]</scope>
    <source>
        <strain evidence="6">DSM 24740</strain>
    </source>
</reference>
<evidence type="ECO:0000256" key="3">
    <source>
        <dbReference type="SAM" id="SignalP"/>
    </source>
</evidence>
<evidence type="ECO:0000259" key="4">
    <source>
        <dbReference type="Pfam" id="PF15902"/>
    </source>
</evidence>
<sequence>MRLTKFTLLALFTILCTCVSAQVDLKHWDALAPRNIGPSGMSGRVTAIDVNPTDKDHIYVGTASGGVWMSKNKGISFEPIFDKQQYLGIGAVAVSDANPSIVWVGTGEGNPRNSANYGGGIYKSLDGGKTWRHMGLEATRHIHRVIPHPTNPKVCYVGAMGNMWFPNQERGVYKTTDGGETWKKILYVNDGTGIAEMVMDPSNPEKLIAATWTFDRDPDYFNSGGSGSGIWITHDGGDSWERRTAKDGLPKGNLGRIGLAIAASKPNIVYALVEAKKNGLYKSTDGGASWKLVQDKEIGNRPFYYAEIYVDPKNENRLYNVYTYVAKSEDGGRTFREIADYGNSVHPDHHAFWIDPEDPEYLIDGNDGGLNISHDAGETWRFAANLPLAQLYHINYDMSFPYNVGGGMQDNGSWVGPSQGLKSGGITESDWQEVYFGDGFDLIFKPGDANTVYAASQGGSFGRVNRTTGKTKSIKPLHPDGTFLRFNWNAPIAQGPQDDCTLYVGSQFVHKSTDCGDHWEIISPDLTTNDTTKQRSMISGGLTIDATQAENFTTLLAIVPNHKSGGSQQGLWVSSDDGKLHFSPDDGESWNDLTGNLQAAGMKAGSWIPYVEASTHNEAEAWVVVNDFRRGDTRPMVFHTDNFGKTFTKVVNENKVKGHALSIVQDPVEPKLLFLGTDQGLFISFDKGSSWTHYNKTYPGVSTRDMKIHPREHDLIIGTFGRAVWILDDIRPLRAIASKGTAMLRDSFALFPAPDAYQWSTRSYQGTRFYAQGQFQGQDRRRGAMLTYWVLPGAEKGGKGEKEKGEKEKGGADAGAKKGKKAMDPAAKMLYYGDVKVQDPATDPNPESKPKGKVKIQVVDVQSGDTIRTYRTTPRWGMNRTSWNMRRDGMSFPSRRAPRPDADTPSGASVAPGVYEVIMTYGNTTDKTMVTVHADPREKAIPNALDAQEALRAQLDTTTAHLTTAWNDLQQAGKAVKRIQGLLKDAPKMVKDSLGKDAKGILKSIAEIEEIFVEKEGLKGIQRNPTNLRAKMFSASRYIGQVEGKPTQMAEVALEQYQAGAKDFIAKIESFLSGDFAAFRKEVDAADLSLFGKL</sequence>
<name>A0A1H9JGJ6_9BACT</name>
<feature type="signal peptide" evidence="3">
    <location>
        <begin position="1"/>
        <end position="21"/>
    </location>
</feature>
<dbReference type="EMBL" id="FOFB01000017">
    <property type="protein sequence ID" value="SEQ85962.1"/>
    <property type="molecule type" value="Genomic_DNA"/>
</dbReference>
<feature type="region of interest" description="Disordered" evidence="2">
    <location>
        <begin position="796"/>
        <end position="820"/>
    </location>
</feature>
<dbReference type="AlphaFoldDB" id="A0A1H9JGJ6"/>
<dbReference type="CDD" id="cd15482">
    <property type="entry name" value="Sialidase_non-viral"/>
    <property type="match status" value="1"/>
</dbReference>
<feature type="domain" description="Sortilin N-terminal" evidence="4">
    <location>
        <begin position="172"/>
        <end position="296"/>
    </location>
</feature>
<evidence type="ECO:0000313" key="5">
    <source>
        <dbReference type="EMBL" id="SEQ85962.1"/>
    </source>
</evidence>
<dbReference type="PANTHER" id="PTHR43739:SF5">
    <property type="entry name" value="EXO-ALPHA-SIALIDASE"/>
    <property type="match status" value="1"/>
</dbReference>
<keyword evidence="3" id="KW-0732">Signal</keyword>
<dbReference type="InterPro" id="IPR031778">
    <property type="entry name" value="Sortilin_N"/>
</dbReference>
<dbReference type="InterPro" id="IPR015943">
    <property type="entry name" value="WD40/YVTN_repeat-like_dom_sf"/>
</dbReference>
<evidence type="ECO:0000313" key="6">
    <source>
        <dbReference type="Proteomes" id="UP000199021"/>
    </source>
</evidence>
<organism evidence="5 6">
    <name type="scientific">Neolewinella agarilytica</name>
    <dbReference type="NCBI Taxonomy" id="478744"/>
    <lineage>
        <taxon>Bacteria</taxon>
        <taxon>Pseudomonadati</taxon>
        <taxon>Bacteroidota</taxon>
        <taxon>Saprospiria</taxon>
        <taxon>Saprospirales</taxon>
        <taxon>Lewinellaceae</taxon>
        <taxon>Neolewinella</taxon>
    </lineage>
</organism>
<feature type="chain" id="PRO_5011703682" evidence="3">
    <location>
        <begin position="22"/>
        <end position="1094"/>
    </location>
</feature>
<gene>
    <name evidence="5" type="ORF">SAMN05444359_11759</name>
</gene>
<dbReference type="OrthoDB" id="9757809at2"/>
<dbReference type="RefSeq" id="WP_090170077.1">
    <property type="nucleotide sequence ID" value="NZ_FOFB01000017.1"/>
</dbReference>
<keyword evidence="5" id="KW-0675">Receptor</keyword>
<keyword evidence="6" id="KW-1185">Reference proteome</keyword>
<dbReference type="Proteomes" id="UP000199021">
    <property type="component" value="Unassembled WGS sequence"/>
</dbReference>
<keyword evidence="1" id="KW-0677">Repeat</keyword>